<name>A0AA37W7J0_9GAMM</name>
<evidence type="ECO:0000313" key="2">
    <source>
        <dbReference type="EMBL" id="GLQ31453.1"/>
    </source>
</evidence>
<gene>
    <name evidence="2" type="ORF">GCM10007876_19320</name>
</gene>
<reference evidence="2" key="1">
    <citation type="journal article" date="2014" name="Int. J. Syst. Evol. Microbiol.">
        <title>Complete genome sequence of Corynebacterium casei LMG S-19264T (=DSM 44701T), isolated from a smear-ripened cheese.</title>
        <authorList>
            <consortium name="US DOE Joint Genome Institute (JGI-PGF)"/>
            <person name="Walter F."/>
            <person name="Albersmeier A."/>
            <person name="Kalinowski J."/>
            <person name="Ruckert C."/>
        </authorList>
    </citation>
    <scope>NUCLEOTIDE SEQUENCE</scope>
    <source>
        <strain evidence="2">NBRC 110071</strain>
    </source>
</reference>
<protein>
    <submittedName>
        <fullName evidence="2">Uncharacterized protein</fullName>
    </submittedName>
</protein>
<proteinExistence type="predicted"/>
<evidence type="ECO:0000256" key="1">
    <source>
        <dbReference type="SAM" id="MobiDB-lite"/>
    </source>
</evidence>
<accession>A0AA37W7J0</accession>
<dbReference type="EMBL" id="BSNM01000013">
    <property type="protein sequence ID" value="GLQ31453.1"/>
    <property type="molecule type" value="Genomic_DNA"/>
</dbReference>
<dbReference type="AlphaFoldDB" id="A0AA37W7J0"/>
<feature type="region of interest" description="Disordered" evidence="1">
    <location>
        <begin position="56"/>
        <end position="88"/>
    </location>
</feature>
<comment type="caution">
    <text evidence="2">The sequence shown here is derived from an EMBL/GenBank/DDBJ whole genome shotgun (WGS) entry which is preliminary data.</text>
</comment>
<reference evidence="2" key="2">
    <citation type="submission" date="2023-01" db="EMBL/GenBank/DDBJ databases">
        <title>Draft genome sequence of Litoribrevibacter albus strain NBRC 110071.</title>
        <authorList>
            <person name="Sun Q."/>
            <person name="Mori K."/>
        </authorList>
    </citation>
    <scope>NUCLEOTIDE SEQUENCE</scope>
    <source>
        <strain evidence="2">NBRC 110071</strain>
    </source>
</reference>
<evidence type="ECO:0000313" key="3">
    <source>
        <dbReference type="Proteomes" id="UP001161389"/>
    </source>
</evidence>
<sequence length="88" mass="10170">MLCNVEIRVGGSRGEQAIWDFYVQRKRDDQERKSCTNHILRLAVVPINQETEAYREDQAIDENGVPNSKEVHEQQGCDQTSKHVTNRT</sequence>
<organism evidence="2 3">
    <name type="scientific">Litoribrevibacter albus</name>
    <dbReference type="NCBI Taxonomy" id="1473156"/>
    <lineage>
        <taxon>Bacteria</taxon>
        <taxon>Pseudomonadati</taxon>
        <taxon>Pseudomonadota</taxon>
        <taxon>Gammaproteobacteria</taxon>
        <taxon>Oceanospirillales</taxon>
        <taxon>Oceanospirillaceae</taxon>
        <taxon>Litoribrevibacter</taxon>
    </lineage>
</organism>
<feature type="compositionally biased region" description="Polar residues" evidence="1">
    <location>
        <begin position="76"/>
        <end position="88"/>
    </location>
</feature>
<keyword evidence="3" id="KW-1185">Reference proteome</keyword>
<dbReference type="Proteomes" id="UP001161389">
    <property type="component" value="Unassembled WGS sequence"/>
</dbReference>